<reference evidence="3" key="2">
    <citation type="journal article" date="2021" name="PeerJ">
        <title>Extensive microbial diversity within the chicken gut microbiome revealed by metagenomics and culture.</title>
        <authorList>
            <person name="Gilroy R."/>
            <person name="Ravi A."/>
            <person name="Getino M."/>
            <person name="Pursley I."/>
            <person name="Horton D.L."/>
            <person name="Alikhan N.F."/>
            <person name="Baker D."/>
            <person name="Gharbi K."/>
            <person name="Hall N."/>
            <person name="Watson M."/>
            <person name="Adriaenssens E.M."/>
            <person name="Foster-Nyarko E."/>
            <person name="Jarju S."/>
            <person name="Secka A."/>
            <person name="Antonio M."/>
            <person name="Oren A."/>
            <person name="Chaudhuri R.R."/>
            <person name="La Ragione R."/>
            <person name="Hildebrand F."/>
            <person name="Pallen M.J."/>
        </authorList>
    </citation>
    <scope>NUCLEOTIDE SEQUENCE</scope>
    <source>
        <strain evidence="3">23406</strain>
    </source>
</reference>
<evidence type="ECO:0000313" key="4">
    <source>
        <dbReference type="Proteomes" id="UP000886891"/>
    </source>
</evidence>
<dbReference type="AlphaFoldDB" id="A0A9D1NBG8"/>
<dbReference type="Proteomes" id="UP000886891">
    <property type="component" value="Unassembled WGS sequence"/>
</dbReference>
<organism evidence="3 4">
    <name type="scientific">Candidatus Stercoripulliclostridium merdipullorum</name>
    <dbReference type="NCBI Taxonomy" id="2840952"/>
    <lineage>
        <taxon>Bacteria</taxon>
        <taxon>Bacillati</taxon>
        <taxon>Bacillota</taxon>
        <taxon>Clostridia</taxon>
        <taxon>Eubacteriales</taxon>
        <taxon>Candidatus Stercoripulliclostridium</taxon>
    </lineage>
</organism>
<comment type="caution">
    <text evidence="3">The sequence shown here is derived from an EMBL/GenBank/DDBJ whole genome shotgun (WGS) entry which is preliminary data.</text>
</comment>
<dbReference type="EMBL" id="DVOH01000013">
    <property type="protein sequence ID" value="HIU99779.1"/>
    <property type="molecule type" value="Genomic_DNA"/>
</dbReference>
<evidence type="ECO:0000256" key="1">
    <source>
        <dbReference type="ARBA" id="ARBA00022980"/>
    </source>
</evidence>
<dbReference type="GO" id="GO:0005840">
    <property type="term" value="C:ribosome"/>
    <property type="evidence" value="ECO:0007669"/>
    <property type="project" value="UniProtKB-KW"/>
</dbReference>
<dbReference type="CDD" id="cd06088">
    <property type="entry name" value="KOW_RPL14"/>
    <property type="match status" value="1"/>
</dbReference>
<gene>
    <name evidence="3" type="ORF">IAB14_01535</name>
</gene>
<dbReference type="InterPro" id="IPR041985">
    <property type="entry name" value="Ribosomal_eL14_KOW"/>
</dbReference>
<dbReference type="GO" id="GO:1990904">
    <property type="term" value="C:ribonucleoprotein complex"/>
    <property type="evidence" value="ECO:0007669"/>
    <property type="project" value="UniProtKB-KW"/>
</dbReference>
<dbReference type="InterPro" id="IPR008991">
    <property type="entry name" value="Translation_prot_SH3-like_sf"/>
</dbReference>
<reference evidence="3" key="1">
    <citation type="submission" date="2020-10" db="EMBL/GenBank/DDBJ databases">
        <authorList>
            <person name="Gilroy R."/>
        </authorList>
    </citation>
    <scope>NUCLEOTIDE SEQUENCE</scope>
    <source>
        <strain evidence="3">23406</strain>
    </source>
</reference>
<proteinExistence type="predicted"/>
<protein>
    <submittedName>
        <fullName evidence="3">KOW domain-containing RNA-binding protein</fullName>
    </submittedName>
</protein>
<name>A0A9D1NBG8_9FIRM</name>
<evidence type="ECO:0000313" key="3">
    <source>
        <dbReference type="EMBL" id="HIU99779.1"/>
    </source>
</evidence>
<sequence>MDQSPQLGRVVFSTAGRDAGRFYLIVEIVDSVFVKIADGDQRRIDSPKLKKIKHLRFQHEVFDKIGDKLAEGKKVFDAEIKSALRNYNGSI</sequence>
<keyword evidence="2" id="KW-0687">Ribonucleoprotein</keyword>
<keyword evidence="1" id="KW-0689">Ribosomal protein</keyword>
<accession>A0A9D1NBG8</accession>
<dbReference type="InterPro" id="IPR014722">
    <property type="entry name" value="Rib_uL2_dom2"/>
</dbReference>
<dbReference type="Gene3D" id="2.30.30.30">
    <property type="match status" value="1"/>
</dbReference>
<evidence type="ECO:0000256" key="2">
    <source>
        <dbReference type="ARBA" id="ARBA00023274"/>
    </source>
</evidence>
<dbReference type="SUPFAM" id="SSF50104">
    <property type="entry name" value="Translation proteins SH3-like domain"/>
    <property type="match status" value="1"/>
</dbReference>